<organism evidence="1 2">
    <name type="scientific">Austropuccinia psidii MF-1</name>
    <dbReference type="NCBI Taxonomy" id="1389203"/>
    <lineage>
        <taxon>Eukaryota</taxon>
        <taxon>Fungi</taxon>
        <taxon>Dikarya</taxon>
        <taxon>Basidiomycota</taxon>
        <taxon>Pucciniomycotina</taxon>
        <taxon>Pucciniomycetes</taxon>
        <taxon>Pucciniales</taxon>
        <taxon>Sphaerophragmiaceae</taxon>
        <taxon>Austropuccinia</taxon>
    </lineage>
</organism>
<dbReference type="Proteomes" id="UP000765509">
    <property type="component" value="Unassembled WGS sequence"/>
</dbReference>
<evidence type="ECO:0000313" key="1">
    <source>
        <dbReference type="EMBL" id="MBW0591710.1"/>
    </source>
</evidence>
<accession>A0A9Q3QBX3</accession>
<evidence type="ECO:0000313" key="2">
    <source>
        <dbReference type="Proteomes" id="UP000765509"/>
    </source>
</evidence>
<dbReference type="AlphaFoldDB" id="A0A9Q3QBX3"/>
<keyword evidence="2" id="KW-1185">Reference proteome</keyword>
<comment type="caution">
    <text evidence="1">The sequence shown here is derived from an EMBL/GenBank/DDBJ whole genome shotgun (WGS) entry which is preliminary data.</text>
</comment>
<dbReference type="EMBL" id="AVOT02144552">
    <property type="protein sequence ID" value="MBW0591710.1"/>
    <property type="molecule type" value="Genomic_DNA"/>
</dbReference>
<protein>
    <submittedName>
        <fullName evidence="1">Uncharacterized protein</fullName>
    </submittedName>
</protein>
<name>A0A9Q3QBX3_9BASI</name>
<sequence>MDEIHFVKSSIDLELGKFDAKLNEIILDMCELKINDTKYTEWYRLTNVRLDSITNRCDRIESKFQVQNDEMEDISILNITDLFRILKDHVLEITGNTNQFATHLEKSDSERQELKDKIIANVEQIQKSYEPHMPRHSTPFTEEKPSVKGSLTPFLAENFISAKDIPKLE</sequence>
<proteinExistence type="predicted"/>
<reference evidence="1" key="1">
    <citation type="submission" date="2021-03" db="EMBL/GenBank/DDBJ databases">
        <title>Draft genome sequence of rust myrtle Austropuccinia psidii MF-1, a brazilian biotype.</title>
        <authorList>
            <person name="Quecine M.C."/>
            <person name="Pachon D.M.R."/>
            <person name="Bonatelli M.L."/>
            <person name="Correr F.H."/>
            <person name="Franceschini L.M."/>
            <person name="Leite T.F."/>
            <person name="Margarido G.R.A."/>
            <person name="Almeida C.A."/>
            <person name="Ferrarezi J.A."/>
            <person name="Labate C.A."/>
        </authorList>
    </citation>
    <scope>NUCLEOTIDE SEQUENCE</scope>
    <source>
        <strain evidence="1">MF-1</strain>
    </source>
</reference>
<gene>
    <name evidence="1" type="ORF">O181_131425</name>
</gene>